<proteinExistence type="predicted"/>
<dbReference type="OrthoDB" id="532542at2759"/>
<dbReference type="InterPro" id="IPR011989">
    <property type="entry name" value="ARM-like"/>
</dbReference>
<organism evidence="2 3">
    <name type="scientific">Chlorella sorokiniana</name>
    <name type="common">Freshwater green alga</name>
    <dbReference type="NCBI Taxonomy" id="3076"/>
    <lineage>
        <taxon>Eukaryota</taxon>
        <taxon>Viridiplantae</taxon>
        <taxon>Chlorophyta</taxon>
        <taxon>core chlorophytes</taxon>
        <taxon>Trebouxiophyceae</taxon>
        <taxon>Chlorellales</taxon>
        <taxon>Chlorellaceae</taxon>
        <taxon>Chlorella clade</taxon>
        <taxon>Chlorella</taxon>
    </lineage>
</organism>
<dbReference type="EMBL" id="LHPG02000003">
    <property type="protein sequence ID" value="PRW59849.1"/>
    <property type="molecule type" value="Genomic_DNA"/>
</dbReference>
<keyword evidence="3" id="KW-1185">Reference proteome</keyword>
<dbReference type="SMART" id="SM00185">
    <property type="entry name" value="ARM"/>
    <property type="match status" value="4"/>
</dbReference>
<name>A0A2P6U0L0_CHLSO</name>
<dbReference type="InterPro" id="IPR016024">
    <property type="entry name" value="ARM-type_fold"/>
</dbReference>
<gene>
    <name evidence="2" type="ORF">C2E21_1677</name>
</gene>
<dbReference type="SUPFAM" id="SSF48371">
    <property type="entry name" value="ARM repeat"/>
    <property type="match status" value="1"/>
</dbReference>
<dbReference type="InterPro" id="IPR000225">
    <property type="entry name" value="Armadillo"/>
</dbReference>
<dbReference type="Proteomes" id="UP000239899">
    <property type="component" value="Unassembled WGS sequence"/>
</dbReference>
<comment type="caution">
    <text evidence="2">The sequence shown here is derived from an EMBL/GenBank/DDBJ whole genome shotgun (WGS) entry which is preliminary data.</text>
</comment>
<dbReference type="Gene3D" id="1.25.10.10">
    <property type="entry name" value="Leucine-rich Repeat Variant"/>
    <property type="match status" value="2"/>
</dbReference>
<accession>A0A2P6U0L0</accession>
<dbReference type="PROSITE" id="PS50176">
    <property type="entry name" value="ARM_REPEAT"/>
    <property type="match status" value="1"/>
</dbReference>
<dbReference type="AlphaFoldDB" id="A0A2P6U0L0"/>
<evidence type="ECO:0000313" key="3">
    <source>
        <dbReference type="Proteomes" id="UP000239899"/>
    </source>
</evidence>
<reference evidence="2 3" key="1">
    <citation type="journal article" date="2018" name="Plant J.">
        <title>Genome sequences of Chlorella sorokiniana UTEX 1602 and Micractinium conductrix SAG 241.80: implications to maltose excretion by a green alga.</title>
        <authorList>
            <person name="Arriola M.B."/>
            <person name="Velmurugan N."/>
            <person name="Zhang Y."/>
            <person name="Plunkett M.H."/>
            <person name="Hondzo H."/>
            <person name="Barney B.M."/>
        </authorList>
    </citation>
    <scope>NUCLEOTIDE SEQUENCE [LARGE SCALE GENOMIC DNA]</scope>
    <source>
        <strain evidence="3">UTEX 1602</strain>
    </source>
</reference>
<protein>
    <submittedName>
        <fullName evidence="2">Importin subunit alpha-7</fullName>
    </submittedName>
</protein>
<sequence length="285" mass="28589">MAGPDANFQQAVDRVAQHLTSEDSKAVAASTATLTLMLQSTPLPADLSAVVQRAAELLEAGDVALQRNAAALISACLESSDSAIQAAIEARVAERAVSLLEGGVADGGLQLNLLVLLGTLGEAAEETAQIVLDAGGLEQLLARADPAQPEQLQEAVVDGLCKLAANHPPAKDAAAAAGAIPRLAALLGGSGGGGGGSSSGAEVQVRALLALGMLAGGSPERQLELAGAQGAVLALLRLMRQQDDADMQQIAAGIFKDLATNADAKDAIAQALKEQQAAEASAKFV</sequence>
<feature type="repeat" description="ARM" evidence="1">
    <location>
        <begin position="230"/>
        <end position="271"/>
    </location>
</feature>
<evidence type="ECO:0000256" key="1">
    <source>
        <dbReference type="PROSITE-ProRule" id="PRU00259"/>
    </source>
</evidence>
<evidence type="ECO:0000313" key="2">
    <source>
        <dbReference type="EMBL" id="PRW59849.1"/>
    </source>
</evidence>